<feature type="compositionally biased region" description="Polar residues" evidence="1">
    <location>
        <begin position="54"/>
        <end position="64"/>
    </location>
</feature>
<evidence type="ECO:0000313" key="3">
    <source>
        <dbReference type="Proteomes" id="UP001234178"/>
    </source>
</evidence>
<accession>A0ABR0B461</accession>
<evidence type="ECO:0000256" key="1">
    <source>
        <dbReference type="SAM" id="MobiDB-lite"/>
    </source>
</evidence>
<evidence type="ECO:0000313" key="2">
    <source>
        <dbReference type="EMBL" id="KAK4036485.1"/>
    </source>
</evidence>
<protein>
    <recommendedName>
        <fullName evidence="4">Secreted protein</fullName>
    </recommendedName>
</protein>
<keyword evidence="3" id="KW-1185">Reference proteome</keyword>
<dbReference type="EMBL" id="JAOYFB010000040">
    <property type="protein sequence ID" value="KAK4036485.1"/>
    <property type="molecule type" value="Genomic_DNA"/>
</dbReference>
<name>A0ABR0B461_9CRUS</name>
<reference evidence="2 3" key="1">
    <citation type="journal article" date="2023" name="Nucleic Acids Res.">
        <title>The hologenome of Daphnia magna reveals possible DNA methylation and microbiome-mediated evolution of the host genome.</title>
        <authorList>
            <person name="Chaturvedi A."/>
            <person name="Li X."/>
            <person name="Dhandapani V."/>
            <person name="Marshall H."/>
            <person name="Kissane S."/>
            <person name="Cuenca-Cambronero M."/>
            <person name="Asole G."/>
            <person name="Calvet F."/>
            <person name="Ruiz-Romero M."/>
            <person name="Marangio P."/>
            <person name="Guigo R."/>
            <person name="Rago D."/>
            <person name="Mirbahai L."/>
            <person name="Eastwood N."/>
            <person name="Colbourne J.K."/>
            <person name="Zhou J."/>
            <person name="Mallon E."/>
            <person name="Orsini L."/>
        </authorList>
    </citation>
    <scope>NUCLEOTIDE SEQUENCE [LARGE SCALE GENOMIC DNA]</scope>
    <source>
        <strain evidence="2">LRV0_1</strain>
    </source>
</reference>
<feature type="region of interest" description="Disordered" evidence="1">
    <location>
        <begin position="48"/>
        <end position="75"/>
    </location>
</feature>
<organism evidence="2 3">
    <name type="scientific">Daphnia magna</name>
    <dbReference type="NCBI Taxonomy" id="35525"/>
    <lineage>
        <taxon>Eukaryota</taxon>
        <taxon>Metazoa</taxon>
        <taxon>Ecdysozoa</taxon>
        <taxon>Arthropoda</taxon>
        <taxon>Crustacea</taxon>
        <taxon>Branchiopoda</taxon>
        <taxon>Diplostraca</taxon>
        <taxon>Cladocera</taxon>
        <taxon>Anomopoda</taxon>
        <taxon>Daphniidae</taxon>
        <taxon>Daphnia</taxon>
    </lineage>
</organism>
<sequence length="75" mass="8299">MLLARVNYLRPAAAAAAAAAAAETHHNRLHNCLNLLHTHECRTCSEVSQKESSIRNSGHSSLTRPPSEKRKKRKT</sequence>
<proteinExistence type="predicted"/>
<dbReference type="Proteomes" id="UP001234178">
    <property type="component" value="Unassembled WGS sequence"/>
</dbReference>
<comment type="caution">
    <text evidence="2">The sequence shown here is derived from an EMBL/GenBank/DDBJ whole genome shotgun (WGS) entry which is preliminary data.</text>
</comment>
<evidence type="ECO:0008006" key="4">
    <source>
        <dbReference type="Google" id="ProtNLM"/>
    </source>
</evidence>
<gene>
    <name evidence="2" type="ORF">OUZ56_028539</name>
</gene>